<gene>
    <name evidence="1" type="ORF">HMPREF0731_2452</name>
</gene>
<keyword evidence="2" id="KW-1185">Reference proteome</keyword>
<organism evidence="1 2">
    <name type="scientific">Pseudoroseomonas cervicalis ATCC 49957</name>
    <dbReference type="NCBI Taxonomy" id="525371"/>
    <lineage>
        <taxon>Bacteria</taxon>
        <taxon>Pseudomonadati</taxon>
        <taxon>Pseudomonadota</taxon>
        <taxon>Alphaproteobacteria</taxon>
        <taxon>Acetobacterales</taxon>
        <taxon>Roseomonadaceae</taxon>
        <taxon>Roseomonas</taxon>
    </lineage>
</organism>
<evidence type="ECO:0000313" key="2">
    <source>
        <dbReference type="Proteomes" id="UP000005324"/>
    </source>
</evidence>
<sequence>MRPSRPPSAALLRATRSLARLLPLLLPLLLLAPLAAAQDMRFAPPGLESDAGAYARDLLRRGPAAASPQLRAQAETRAR</sequence>
<dbReference type="RefSeq" id="WP_007005382.1">
    <property type="nucleotide sequence ID" value="NZ_GG770782.1"/>
</dbReference>
<feature type="non-terminal residue" evidence="1">
    <location>
        <position position="79"/>
    </location>
</feature>
<protein>
    <submittedName>
        <fullName evidence="1">Uncharacterized protein</fullName>
    </submittedName>
</protein>
<name>D5RMZ1_9PROT</name>
<dbReference type="AlphaFoldDB" id="D5RMZ1"/>
<dbReference type="Proteomes" id="UP000005324">
    <property type="component" value="Unassembled WGS sequence"/>
</dbReference>
<comment type="caution">
    <text evidence="1">The sequence shown here is derived from an EMBL/GenBank/DDBJ whole genome shotgun (WGS) entry which is preliminary data.</text>
</comment>
<accession>D5RMZ1</accession>
<proteinExistence type="predicted"/>
<reference evidence="1 2" key="1">
    <citation type="submission" date="2010-04" db="EMBL/GenBank/DDBJ databases">
        <authorList>
            <person name="Qin X."/>
            <person name="Bachman B."/>
            <person name="Battles P."/>
            <person name="Bell A."/>
            <person name="Bess C."/>
            <person name="Bickham C."/>
            <person name="Chaboub L."/>
            <person name="Chen D."/>
            <person name="Coyle M."/>
            <person name="Deiros D.R."/>
            <person name="Dinh H."/>
            <person name="Forbes L."/>
            <person name="Fowler G."/>
            <person name="Francisco L."/>
            <person name="Fu Q."/>
            <person name="Gubbala S."/>
            <person name="Hale W."/>
            <person name="Han Y."/>
            <person name="Hemphill L."/>
            <person name="Highlander S.K."/>
            <person name="Hirani K."/>
            <person name="Hogues M."/>
            <person name="Jackson L."/>
            <person name="Jakkamsetti A."/>
            <person name="Javaid M."/>
            <person name="Jiang H."/>
            <person name="Korchina V."/>
            <person name="Kovar C."/>
            <person name="Lara F."/>
            <person name="Lee S."/>
            <person name="Mata R."/>
            <person name="Mathew T."/>
            <person name="Moen C."/>
            <person name="Morales K."/>
            <person name="Munidasa M."/>
            <person name="Nazareth L."/>
            <person name="Ngo R."/>
            <person name="Nguyen L."/>
            <person name="Okwuonu G."/>
            <person name="Ongeri F."/>
            <person name="Patil S."/>
            <person name="Petrosino J."/>
            <person name="Pham C."/>
            <person name="Pham P."/>
            <person name="Pu L.-L."/>
            <person name="Puazo M."/>
            <person name="Raj R."/>
            <person name="Reid J."/>
            <person name="Rouhana J."/>
            <person name="Saada N."/>
            <person name="Shang Y."/>
            <person name="Simmons D."/>
            <person name="Thornton R."/>
            <person name="Warren J."/>
            <person name="Weissenberger G."/>
            <person name="Zhang J."/>
            <person name="Zhang L."/>
            <person name="Zhou C."/>
            <person name="Zhu D."/>
            <person name="Muzny D."/>
            <person name="Worley K."/>
            <person name="Gibbs R."/>
        </authorList>
    </citation>
    <scope>NUCLEOTIDE SEQUENCE [LARGE SCALE GENOMIC DNA]</scope>
    <source>
        <strain evidence="1 2">ATCC 49957</strain>
    </source>
</reference>
<dbReference type="HOGENOM" id="CLU_2627926_0_0_5"/>
<dbReference type="EMBL" id="ADVL01000421">
    <property type="protein sequence ID" value="EFH11330.1"/>
    <property type="molecule type" value="Genomic_DNA"/>
</dbReference>
<evidence type="ECO:0000313" key="1">
    <source>
        <dbReference type="EMBL" id="EFH11330.1"/>
    </source>
</evidence>